<dbReference type="GO" id="GO:0009898">
    <property type="term" value="C:cytoplasmic side of plasma membrane"/>
    <property type="evidence" value="ECO:0007669"/>
    <property type="project" value="TreeGrafter"/>
</dbReference>
<dbReference type="InterPro" id="IPR028996">
    <property type="entry name" value="GM2-AP"/>
</dbReference>
<feature type="domain" description="MD-2-related lipid-recognition" evidence="3">
    <location>
        <begin position="25"/>
        <end position="177"/>
    </location>
</feature>
<proteinExistence type="predicted"/>
<dbReference type="Ensembl" id="ENSPMGT00000030916.1">
    <property type="protein sequence ID" value="ENSPMGP00000029043.1"/>
    <property type="gene ID" value="ENSPMGG00000023380.1"/>
</dbReference>
<sequence length="182" mass="19680">SKTCLNCTIIMIRLIKSMQVLGFEWKNCGKPDDPAVLNTLNVAPDPISIPGQLKADASGRTAVELISPLALNMTIEKAVAGFWVKIPCVDDMGSCHYSDACDVLNMLVPPGQDCPEPLHAYGLPCRCPFKAGLYSLPPSDFFIPNLDLPYWLTNGKYRARGMLGQDGAELGCLELGLTIHSG</sequence>
<dbReference type="Proteomes" id="UP000261520">
    <property type="component" value="Unplaced"/>
</dbReference>
<organism evidence="4 5">
    <name type="scientific">Periophthalmus magnuspinnatus</name>
    <dbReference type="NCBI Taxonomy" id="409849"/>
    <lineage>
        <taxon>Eukaryota</taxon>
        <taxon>Metazoa</taxon>
        <taxon>Chordata</taxon>
        <taxon>Craniata</taxon>
        <taxon>Vertebrata</taxon>
        <taxon>Euteleostomi</taxon>
        <taxon>Actinopterygii</taxon>
        <taxon>Neopterygii</taxon>
        <taxon>Teleostei</taxon>
        <taxon>Neoteleostei</taxon>
        <taxon>Acanthomorphata</taxon>
        <taxon>Gobiaria</taxon>
        <taxon>Gobiiformes</taxon>
        <taxon>Gobioidei</taxon>
        <taxon>Gobiidae</taxon>
        <taxon>Oxudercinae</taxon>
        <taxon>Periophthalmus</taxon>
    </lineage>
</organism>
<dbReference type="PANTHER" id="PTHR17357">
    <property type="entry name" value="GM2 GANGLIOSIDE ACTIVATOR PROTEIN"/>
    <property type="match status" value="1"/>
</dbReference>
<feature type="chain" id="PRO_5017353616" description="MD-2-related lipid-recognition domain-containing protein" evidence="2">
    <location>
        <begin position="23"/>
        <end position="182"/>
    </location>
</feature>
<dbReference type="InterPro" id="IPR036846">
    <property type="entry name" value="GM2-AP_sf"/>
</dbReference>
<keyword evidence="5" id="KW-1185">Reference proteome</keyword>
<keyword evidence="1 2" id="KW-0732">Signal</keyword>
<evidence type="ECO:0000313" key="5">
    <source>
        <dbReference type="Proteomes" id="UP000261520"/>
    </source>
</evidence>
<dbReference type="STRING" id="409849.ENSPMGP00000029043"/>
<reference evidence="4" key="2">
    <citation type="submission" date="2025-09" db="UniProtKB">
        <authorList>
            <consortium name="Ensembl"/>
        </authorList>
    </citation>
    <scope>IDENTIFICATION</scope>
</reference>
<dbReference type="InterPro" id="IPR003172">
    <property type="entry name" value="ML_dom"/>
</dbReference>
<dbReference type="SMART" id="SM00737">
    <property type="entry name" value="ML"/>
    <property type="match status" value="1"/>
</dbReference>
<dbReference type="GO" id="GO:0005319">
    <property type="term" value="F:lipid transporter activity"/>
    <property type="evidence" value="ECO:0007669"/>
    <property type="project" value="TreeGrafter"/>
</dbReference>
<dbReference type="PANTHER" id="PTHR17357:SF0">
    <property type="entry name" value="GANGLIOSIDE GM2 ACTIVATOR"/>
    <property type="match status" value="1"/>
</dbReference>
<evidence type="ECO:0000256" key="1">
    <source>
        <dbReference type="ARBA" id="ARBA00022729"/>
    </source>
</evidence>
<protein>
    <recommendedName>
        <fullName evidence="3">MD-2-related lipid-recognition domain-containing protein</fullName>
    </recommendedName>
</protein>
<dbReference type="GO" id="GO:0008047">
    <property type="term" value="F:enzyme activator activity"/>
    <property type="evidence" value="ECO:0007669"/>
    <property type="project" value="InterPro"/>
</dbReference>
<dbReference type="GO" id="GO:0006689">
    <property type="term" value="P:ganglioside catabolic process"/>
    <property type="evidence" value="ECO:0007669"/>
    <property type="project" value="InterPro"/>
</dbReference>
<dbReference type="SUPFAM" id="SSF63707">
    <property type="entry name" value="Ganglioside M2 (gm2) activator"/>
    <property type="match status" value="1"/>
</dbReference>
<accession>A0A3B4BGQ3</accession>
<reference evidence="4" key="1">
    <citation type="submission" date="2025-08" db="UniProtKB">
        <authorList>
            <consortium name="Ensembl"/>
        </authorList>
    </citation>
    <scope>IDENTIFICATION</scope>
</reference>
<evidence type="ECO:0000313" key="4">
    <source>
        <dbReference type="Ensembl" id="ENSPMGP00000029043.1"/>
    </source>
</evidence>
<dbReference type="AlphaFoldDB" id="A0A3B4BGQ3"/>
<evidence type="ECO:0000256" key="2">
    <source>
        <dbReference type="SAM" id="SignalP"/>
    </source>
</evidence>
<dbReference type="Pfam" id="PF02221">
    <property type="entry name" value="E1_DerP2_DerF2"/>
    <property type="match status" value="1"/>
</dbReference>
<evidence type="ECO:0000259" key="3">
    <source>
        <dbReference type="SMART" id="SM00737"/>
    </source>
</evidence>
<dbReference type="Gene3D" id="2.70.220.10">
    <property type="entry name" value="Ganglioside GM2 activator"/>
    <property type="match status" value="1"/>
</dbReference>
<feature type="signal peptide" evidence="2">
    <location>
        <begin position="1"/>
        <end position="22"/>
    </location>
</feature>
<name>A0A3B4BGQ3_9GOBI</name>